<dbReference type="InterPro" id="IPR023932">
    <property type="entry name" value="CE1759_FMN_reduct"/>
</dbReference>
<dbReference type="EMBL" id="BMTL01000028">
    <property type="protein sequence ID" value="GGS12535.1"/>
    <property type="molecule type" value="Genomic_DNA"/>
</dbReference>
<dbReference type="Gene3D" id="3.40.50.360">
    <property type="match status" value="1"/>
</dbReference>
<keyword evidence="7" id="KW-1185">Reference proteome</keyword>
<sequence length="240" mass="24841">MKLVVVSAGLSVPSSTRLLADRLARAVQGRASVDVQVVELRDLAVEIAHQLTNGFPGGKLAAAQEAVTGADGLVVVTPVFSASYSGLFKSFFDVLDQEALAGKPVLIAATGGSARHSLVLEHALRPLFSYLRAVVVPTAVYAASEDWGAQGLPERIERAAGELAALMTGLSTRSGPTSSETDGQHETAGQHAAGQHETDGPHETDGQDGRDGRHGEAGKREAGGFTVVPFAEQLAALAAR</sequence>
<reference evidence="6" key="1">
    <citation type="journal article" date="2014" name="Int. J. Syst. Evol. Microbiol.">
        <title>Complete genome sequence of Corynebacterium casei LMG S-19264T (=DSM 44701T), isolated from a smear-ripened cheese.</title>
        <authorList>
            <consortium name="US DOE Joint Genome Institute (JGI-PGF)"/>
            <person name="Walter F."/>
            <person name="Albersmeier A."/>
            <person name="Kalinowski J."/>
            <person name="Ruckert C."/>
        </authorList>
    </citation>
    <scope>NUCLEOTIDE SEQUENCE</scope>
    <source>
        <strain evidence="6">JCM 4386</strain>
    </source>
</reference>
<feature type="domain" description="NADPH-dependent FMN reductase-like" evidence="5">
    <location>
        <begin position="1"/>
        <end position="147"/>
    </location>
</feature>
<evidence type="ECO:0000256" key="1">
    <source>
        <dbReference type="ARBA" id="ARBA00022630"/>
    </source>
</evidence>
<dbReference type="NCBIfam" id="TIGR04037">
    <property type="entry name" value="LLM_duo_CE1759"/>
    <property type="match status" value="1"/>
</dbReference>
<keyword evidence="3" id="KW-0560">Oxidoreductase</keyword>
<protein>
    <recommendedName>
        <fullName evidence="5">NADPH-dependent FMN reductase-like domain-containing protein</fullName>
    </recommendedName>
</protein>
<dbReference type="RefSeq" id="WP_190152431.1">
    <property type="nucleotide sequence ID" value="NZ_BMTL01000028.1"/>
</dbReference>
<dbReference type="PANTHER" id="PTHR43408:SF2">
    <property type="entry name" value="FMN REDUCTASE (NADPH)"/>
    <property type="match status" value="1"/>
</dbReference>
<dbReference type="GO" id="GO:0016491">
    <property type="term" value="F:oxidoreductase activity"/>
    <property type="evidence" value="ECO:0007669"/>
    <property type="project" value="UniProtKB-KW"/>
</dbReference>
<keyword evidence="2" id="KW-0288">FMN</keyword>
<comment type="caution">
    <text evidence="6">The sequence shown here is derived from an EMBL/GenBank/DDBJ whole genome shotgun (WGS) entry which is preliminary data.</text>
</comment>
<evidence type="ECO:0000256" key="4">
    <source>
        <dbReference type="SAM" id="MobiDB-lite"/>
    </source>
</evidence>
<accession>A0A918G2A8</accession>
<evidence type="ECO:0000313" key="6">
    <source>
        <dbReference type="EMBL" id="GGS12535.1"/>
    </source>
</evidence>
<evidence type="ECO:0000313" key="7">
    <source>
        <dbReference type="Proteomes" id="UP000606194"/>
    </source>
</evidence>
<feature type="compositionally biased region" description="Polar residues" evidence="4">
    <location>
        <begin position="170"/>
        <end position="181"/>
    </location>
</feature>
<dbReference type="InterPro" id="IPR051814">
    <property type="entry name" value="NAD(P)H-dep_FMN_reductase"/>
</dbReference>
<dbReference type="InterPro" id="IPR029039">
    <property type="entry name" value="Flavoprotein-like_sf"/>
</dbReference>
<gene>
    <name evidence="6" type="ORF">GCM10010269_59750</name>
</gene>
<dbReference type="InterPro" id="IPR005025">
    <property type="entry name" value="FMN_Rdtase-like_dom"/>
</dbReference>
<dbReference type="Pfam" id="PF03358">
    <property type="entry name" value="FMN_red"/>
    <property type="match status" value="1"/>
</dbReference>
<dbReference type="Proteomes" id="UP000606194">
    <property type="component" value="Unassembled WGS sequence"/>
</dbReference>
<dbReference type="SUPFAM" id="SSF52218">
    <property type="entry name" value="Flavoproteins"/>
    <property type="match status" value="1"/>
</dbReference>
<proteinExistence type="predicted"/>
<keyword evidence="1" id="KW-0285">Flavoprotein</keyword>
<feature type="compositionally biased region" description="Basic and acidic residues" evidence="4">
    <location>
        <begin position="194"/>
        <end position="222"/>
    </location>
</feature>
<evidence type="ECO:0000256" key="3">
    <source>
        <dbReference type="ARBA" id="ARBA00023002"/>
    </source>
</evidence>
<dbReference type="AlphaFoldDB" id="A0A918G2A8"/>
<evidence type="ECO:0000259" key="5">
    <source>
        <dbReference type="Pfam" id="PF03358"/>
    </source>
</evidence>
<evidence type="ECO:0000256" key="2">
    <source>
        <dbReference type="ARBA" id="ARBA00022643"/>
    </source>
</evidence>
<name>A0A918G2A8_9ACTN</name>
<organism evidence="6 7">
    <name type="scientific">Streptomyces humidus</name>
    <dbReference type="NCBI Taxonomy" id="52259"/>
    <lineage>
        <taxon>Bacteria</taxon>
        <taxon>Bacillati</taxon>
        <taxon>Actinomycetota</taxon>
        <taxon>Actinomycetes</taxon>
        <taxon>Kitasatosporales</taxon>
        <taxon>Streptomycetaceae</taxon>
        <taxon>Streptomyces</taxon>
    </lineage>
</organism>
<reference evidence="6" key="2">
    <citation type="submission" date="2020-09" db="EMBL/GenBank/DDBJ databases">
        <authorList>
            <person name="Sun Q."/>
            <person name="Ohkuma M."/>
        </authorList>
    </citation>
    <scope>NUCLEOTIDE SEQUENCE</scope>
    <source>
        <strain evidence="6">JCM 4386</strain>
    </source>
</reference>
<feature type="region of interest" description="Disordered" evidence="4">
    <location>
        <begin position="170"/>
        <end position="226"/>
    </location>
</feature>
<dbReference type="PANTHER" id="PTHR43408">
    <property type="entry name" value="FMN REDUCTASE (NADPH)"/>
    <property type="match status" value="1"/>
</dbReference>